<comment type="caution">
    <text evidence="1">The sequence shown here is derived from an EMBL/GenBank/DDBJ whole genome shotgun (WGS) entry which is preliminary data.</text>
</comment>
<proteinExistence type="predicted"/>
<organism evidence="1 2">
    <name type="scientific">Bacteroides fragilis str. 2-F-2 #4</name>
    <dbReference type="NCBI Taxonomy" id="1339280"/>
    <lineage>
        <taxon>Bacteria</taxon>
        <taxon>Pseudomonadati</taxon>
        <taxon>Bacteroidota</taxon>
        <taxon>Bacteroidia</taxon>
        <taxon>Bacteroidales</taxon>
        <taxon>Bacteroidaceae</taxon>
        <taxon>Bacteroides</taxon>
    </lineage>
</organism>
<evidence type="ECO:0000313" key="2">
    <source>
        <dbReference type="Proteomes" id="UP000022272"/>
    </source>
</evidence>
<accession>A0A015ZHB0</accession>
<dbReference type="AlphaFoldDB" id="A0A015ZHB0"/>
<protein>
    <submittedName>
        <fullName evidence="1">Uncharacterized protein</fullName>
    </submittedName>
</protein>
<dbReference type="Proteomes" id="UP000022272">
    <property type="component" value="Unassembled WGS sequence"/>
</dbReference>
<sequence length="38" mass="4517">MFIGHAKDYFVLISFTLHIRDSSVCIESKRLDYTISYF</sequence>
<dbReference type="EMBL" id="JGDM01000074">
    <property type="protein sequence ID" value="EXZ43742.1"/>
    <property type="molecule type" value="Genomic_DNA"/>
</dbReference>
<dbReference type="PATRIC" id="fig|1339280.3.peg.2878"/>
<evidence type="ECO:0000313" key="1">
    <source>
        <dbReference type="EMBL" id="EXZ43742.1"/>
    </source>
</evidence>
<reference evidence="1 2" key="1">
    <citation type="submission" date="2014-02" db="EMBL/GenBank/DDBJ databases">
        <authorList>
            <person name="Sears C."/>
            <person name="Carroll K."/>
            <person name="Sack B.R."/>
            <person name="Qadri F."/>
            <person name="Myers L.L."/>
            <person name="Chung G.-T."/>
            <person name="Escheverria P."/>
            <person name="Fraser C.M."/>
            <person name="Sadzewicz L."/>
            <person name="Shefchek K.A."/>
            <person name="Tallon L."/>
            <person name="Das S.P."/>
            <person name="Daugherty S."/>
            <person name="Mongodin E.F."/>
        </authorList>
    </citation>
    <scope>NUCLEOTIDE SEQUENCE [LARGE SCALE GENOMIC DNA]</scope>
    <source>
        <strain evidence="1 2">2-F-2 #4</strain>
    </source>
</reference>
<name>A0A015ZHB0_BACFG</name>
<gene>
    <name evidence="1" type="ORF">M076_3017</name>
</gene>